<accession>A0A151IAW2</accession>
<dbReference type="AlphaFoldDB" id="A0A151IAW2"/>
<gene>
    <name evidence="1" type="ORF">ALC62_12746</name>
</gene>
<dbReference type="Proteomes" id="UP000078542">
    <property type="component" value="Unassembled WGS sequence"/>
</dbReference>
<sequence>MIVDEAIEDVNVEDGMDVESSDDSVLSVDTGCVSDLENDTDRVRKIIPDAQIRALGVFRVKHCQIQCYYATGGALALCAECMVNIVDAEVGSMVLIRKHDTDFIEVFSAGTCSNCRKLMCLVFPCSVCPICTA</sequence>
<evidence type="ECO:0000313" key="2">
    <source>
        <dbReference type="Proteomes" id="UP000078542"/>
    </source>
</evidence>
<protein>
    <submittedName>
        <fullName evidence="1">Uncharacterized protein</fullName>
    </submittedName>
</protein>
<proteinExistence type="predicted"/>
<organism evidence="1 2">
    <name type="scientific">Cyphomyrmex costatus</name>
    <dbReference type="NCBI Taxonomy" id="456900"/>
    <lineage>
        <taxon>Eukaryota</taxon>
        <taxon>Metazoa</taxon>
        <taxon>Ecdysozoa</taxon>
        <taxon>Arthropoda</taxon>
        <taxon>Hexapoda</taxon>
        <taxon>Insecta</taxon>
        <taxon>Pterygota</taxon>
        <taxon>Neoptera</taxon>
        <taxon>Endopterygota</taxon>
        <taxon>Hymenoptera</taxon>
        <taxon>Apocrita</taxon>
        <taxon>Aculeata</taxon>
        <taxon>Formicoidea</taxon>
        <taxon>Formicidae</taxon>
        <taxon>Myrmicinae</taxon>
        <taxon>Cyphomyrmex</taxon>
    </lineage>
</organism>
<dbReference type="EMBL" id="KQ978169">
    <property type="protein sequence ID" value="KYM96619.1"/>
    <property type="molecule type" value="Genomic_DNA"/>
</dbReference>
<keyword evidence="2" id="KW-1185">Reference proteome</keyword>
<name>A0A151IAW2_9HYME</name>
<evidence type="ECO:0000313" key="1">
    <source>
        <dbReference type="EMBL" id="KYM96619.1"/>
    </source>
</evidence>
<reference evidence="1 2" key="1">
    <citation type="submission" date="2016-03" db="EMBL/GenBank/DDBJ databases">
        <title>Cyphomyrmex costatus WGS genome.</title>
        <authorList>
            <person name="Nygaard S."/>
            <person name="Hu H."/>
            <person name="Boomsma J."/>
            <person name="Zhang G."/>
        </authorList>
    </citation>
    <scope>NUCLEOTIDE SEQUENCE [LARGE SCALE GENOMIC DNA]</scope>
    <source>
        <strain evidence="1">MS0001</strain>
        <tissue evidence="1">Whole body</tissue>
    </source>
</reference>